<dbReference type="Gene3D" id="3.30.70.1150">
    <property type="entry name" value="ACT-like. Chain A, domain 2"/>
    <property type="match status" value="1"/>
</dbReference>
<dbReference type="GO" id="GO:0003984">
    <property type="term" value="F:acetolactate synthase activity"/>
    <property type="evidence" value="ECO:0007669"/>
    <property type="project" value="UniProtKB-UniRule"/>
</dbReference>
<dbReference type="PANTHER" id="PTHR30239">
    <property type="entry name" value="ACETOLACTATE SYNTHASE SMALL SUBUNIT"/>
    <property type="match status" value="1"/>
</dbReference>
<dbReference type="InterPro" id="IPR027271">
    <property type="entry name" value="Acetolactate_synth/TF_NikR_C"/>
</dbReference>
<reference evidence="11" key="1">
    <citation type="submission" date="2017-01" db="EMBL/GenBank/DDBJ databases">
        <authorList>
            <person name="Varghese N."/>
            <person name="Submissions S."/>
        </authorList>
    </citation>
    <scope>NUCLEOTIDE SEQUENCE [LARGE SCALE GENOMIC DNA]</scope>
    <source>
        <strain evidence="11">DSM 24913</strain>
    </source>
</reference>
<dbReference type="NCBIfam" id="NF008864">
    <property type="entry name" value="PRK11895.1"/>
    <property type="match status" value="1"/>
</dbReference>
<evidence type="ECO:0000256" key="7">
    <source>
        <dbReference type="ARBA" id="ARBA00048670"/>
    </source>
</evidence>
<keyword evidence="5 8" id="KW-0028">Amino-acid biosynthesis</keyword>
<dbReference type="SUPFAM" id="SSF55021">
    <property type="entry name" value="ACT-like"/>
    <property type="match status" value="2"/>
</dbReference>
<evidence type="ECO:0000256" key="3">
    <source>
        <dbReference type="ARBA" id="ARBA00006341"/>
    </source>
</evidence>
<sequence>MRHIISILLENEPGALSRVVGLFAQRGYNIETLTVAPTEDETLSRLTMTTTGDERKIEQITKQLNKLVEVVKLVDLSEGPHIERELMLIKVKAIGAQRAEIKRTADIFRGQIVDVSPSVYTIQLTGTSDKLEAFIESIGAGCVLETVRTGVSGIARGEKVLSL</sequence>
<dbReference type="InterPro" id="IPR019455">
    <property type="entry name" value="Acetolactate_synth_ssu_C"/>
</dbReference>
<evidence type="ECO:0000256" key="1">
    <source>
        <dbReference type="ARBA" id="ARBA00004974"/>
    </source>
</evidence>
<evidence type="ECO:0000256" key="6">
    <source>
        <dbReference type="ARBA" id="ARBA00023304"/>
    </source>
</evidence>
<keyword evidence="11" id="KW-1185">Reference proteome</keyword>
<evidence type="ECO:0000313" key="10">
    <source>
        <dbReference type="EMBL" id="SIS82236.1"/>
    </source>
</evidence>
<dbReference type="Pfam" id="PF22629">
    <property type="entry name" value="ACT_AHAS_ss"/>
    <property type="match status" value="1"/>
</dbReference>
<gene>
    <name evidence="10" type="ORF">SAMN05421686_10516</name>
</gene>
<name>A0A1N7M7Y9_9GAMM</name>
<protein>
    <recommendedName>
        <fullName evidence="8">Acetolactate synthase small subunit</fullName>
        <shortName evidence="8">AHAS</shortName>
        <shortName evidence="8">ALS</shortName>
        <ecNumber evidence="8">2.2.1.6</ecNumber>
    </recommendedName>
    <alternativeName>
        <fullName evidence="8">Acetohydroxy-acid synthase small subunit</fullName>
    </alternativeName>
</protein>
<evidence type="ECO:0000256" key="4">
    <source>
        <dbReference type="ARBA" id="ARBA00011744"/>
    </source>
</evidence>
<keyword evidence="8" id="KW-0808">Transferase</keyword>
<evidence type="ECO:0000256" key="5">
    <source>
        <dbReference type="ARBA" id="ARBA00022605"/>
    </source>
</evidence>
<dbReference type="PANTHER" id="PTHR30239:SF0">
    <property type="entry name" value="ACETOLACTATE SYNTHASE SMALL SUBUNIT 1, CHLOROPLASTIC"/>
    <property type="match status" value="1"/>
</dbReference>
<comment type="similarity">
    <text evidence="3 8">Belongs to the acetolactate synthase small subunit family.</text>
</comment>
<dbReference type="EMBL" id="FTOH01000005">
    <property type="protein sequence ID" value="SIS82236.1"/>
    <property type="molecule type" value="Genomic_DNA"/>
</dbReference>
<dbReference type="GO" id="GO:1990610">
    <property type="term" value="F:acetolactate synthase regulator activity"/>
    <property type="evidence" value="ECO:0007669"/>
    <property type="project" value="UniProtKB-UniRule"/>
</dbReference>
<comment type="subunit">
    <text evidence="4 8">Dimer of large and small chains.</text>
</comment>
<comment type="catalytic activity">
    <reaction evidence="7 8">
        <text>2 pyruvate + H(+) = (2S)-2-acetolactate + CO2</text>
        <dbReference type="Rhea" id="RHEA:25249"/>
        <dbReference type="ChEBI" id="CHEBI:15361"/>
        <dbReference type="ChEBI" id="CHEBI:15378"/>
        <dbReference type="ChEBI" id="CHEBI:16526"/>
        <dbReference type="ChEBI" id="CHEBI:58476"/>
        <dbReference type="EC" id="2.2.1.6"/>
    </reaction>
</comment>
<dbReference type="GO" id="GO:0009097">
    <property type="term" value="P:isoleucine biosynthetic process"/>
    <property type="evidence" value="ECO:0007669"/>
    <property type="project" value="UniProtKB-UniRule"/>
</dbReference>
<evidence type="ECO:0000256" key="2">
    <source>
        <dbReference type="ARBA" id="ARBA00005025"/>
    </source>
</evidence>
<evidence type="ECO:0000313" key="11">
    <source>
        <dbReference type="Proteomes" id="UP000185639"/>
    </source>
</evidence>
<dbReference type="GO" id="GO:0009099">
    <property type="term" value="P:L-valine biosynthetic process"/>
    <property type="evidence" value="ECO:0007669"/>
    <property type="project" value="UniProtKB-UniRule"/>
</dbReference>
<dbReference type="CDD" id="cd04878">
    <property type="entry name" value="ACT_AHAS"/>
    <property type="match status" value="1"/>
</dbReference>
<dbReference type="PROSITE" id="PS51671">
    <property type="entry name" value="ACT"/>
    <property type="match status" value="1"/>
</dbReference>
<dbReference type="InterPro" id="IPR054480">
    <property type="entry name" value="AHAS_small-like_ACT"/>
</dbReference>
<dbReference type="Gene3D" id="3.30.70.260">
    <property type="match status" value="1"/>
</dbReference>
<dbReference type="InterPro" id="IPR004789">
    <property type="entry name" value="Acetalactate_synth_ssu"/>
</dbReference>
<dbReference type="OrthoDB" id="9787365at2"/>
<dbReference type="Proteomes" id="UP000185639">
    <property type="component" value="Unassembled WGS sequence"/>
</dbReference>
<proteinExistence type="inferred from homology"/>
<dbReference type="NCBIfam" id="TIGR00119">
    <property type="entry name" value="acolac_sm"/>
    <property type="match status" value="1"/>
</dbReference>
<dbReference type="AlphaFoldDB" id="A0A1N7M7Y9"/>
<organism evidence="10 11">
    <name type="scientific">Thalassolituus maritimus</name>
    <dbReference type="NCBI Taxonomy" id="484498"/>
    <lineage>
        <taxon>Bacteria</taxon>
        <taxon>Pseudomonadati</taxon>
        <taxon>Pseudomonadota</taxon>
        <taxon>Gammaproteobacteria</taxon>
        <taxon>Oceanospirillales</taxon>
        <taxon>Oceanospirillaceae</taxon>
        <taxon>Thalassolituus</taxon>
    </lineage>
</organism>
<dbReference type="RefSeq" id="WP_068440118.1">
    <property type="nucleotide sequence ID" value="NZ_FTOH01000005.1"/>
</dbReference>
<dbReference type="InterPro" id="IPR002912">
    <property type="entry name" value="ACT_dom"/>
</dbReference>
<dbReference type="UniPathway" id="UPA00047">
    <property type="reaction ID" value="UER00055"/>
</dbReference>
<dbReference type="GO" id="GO:0005829">
    <property type="term" value="C:cytosol"/>
    <property type="evidence" value="ECO:0007669"/>
    <property type="project" value="TreeGrafter"/>
</dbReference>
<evidence type="ECO:0000259" key="9">
    <source>
        <dbReference type="PROSITE" id="PS51671"/>
    </source>
</evidence>
<comment type="pathway">
    <text evidence="1 8">Amino-acid biosynthesis; L-isoleucine biosynthesis; L-isoleucine from 2-oxobutanoate: step 1/4.</text>
</comment>
<accession>A0A1N7M7Y9</accession>
<keyword evidence="6 8" id="KW-0100">Branched-chain amino acid biosynthesis</keyword>
<dbReference type="FunFam" id="3.30.70.260:FF:000001">
    <property type="entry name" value="Acetolactate synthase, small subunit"/>
    <property type="match status" value="1"/>
</dbReference>
<dbReference type="STRING" id="484498.SAMN05421686_10516"/>
<dbReference type="FunFam" id="3.30.70.1150:FF:000001">
    <property type="entry name" value="Acetolactate synthase small subunit"/>
    <property type="match status" value="1"/>
</dbReference>
<dbReference type="UniPathway" id="UPA00049">
    <property type="reaction ID" value="UER00059"/>
</dbReference>
<dbReference type="Pfam" id="PF10369">
    <property type="entry name" value="ALS_ss_C"/>
    <property type="match status" value="1"/>
</dbReference>
<evidence type="ECO:0000256" key="8">
    <source>
        <dbReference type="RuleBase" id="RU368092"/>
    </source>
</evidence>
<dbReference type="InterPro" id="IPR039557">
    <property type="entry name" value="AHAS_ACT"/>
</dbReference>
<comment type="function">
    <text evidence="8">Catalyzes the conversion of 2 pyruvate molecules into acetolactate in the first common step of the biosynthetic pathway of the branched-amino acids such as leucine, isoleucine, and valine.</text>
</comment>
<comment type="pathway">
    <text evidence="2 8">Amino-acid biosynthesis; L-valine biosynthesis; L-valine from pyruvate: step 1/4.</text>
</comment>
<dbReference type="EC" id="2.2.1.6" evidence="8"/>
<dbReference type="InterPro" id="IPR045865">
    <property type="entry name" value="ACT-like_dom_sf"/>
</dbReference>
<feature type="domain" description="ACT" evidence="9">
    <location>
        <begin position="4"/>
        <end position="78"/>
    </location>
</feature>